<name>A0ABR9DL12_9GAMM</name>
<dbReference type="Pfam" id="PF25917">
    <property type="entry name" value="BSH_RND"/>
    <property type="match status" value="1"/>
</dbReference>
<organism evidence="8 9">
    <name type="scientific">Methylomonas fluvii</name>
    <dbReference type="NCBI Taxonomy" id="1854564"/>
    <lineage>
        <taxon>Bacteria</taxon>
        <taxon>Pseudomonadati</taxon>
        <taxon>Pseudomonadota</taxon>
        <taxon>Gammaproteobacteria</taxon>
        <taxon>Methylococcales</taxon>
        <taxon>Methylococcaceae</taxon>
        <taxon>Methylomonas</taxon>
    </lineage>
</organism>
<evidence type="ECO:0000259" key="5">
    <source>
        <dbReference type="Pfam" id="PF25917"/>
    </source>
</evidence>
<dbReference type="Pfam" id="PF25876">
    <property type="entry name" value="HH_MFP_RND"/>
    <property type="match status" value="1"/>
</dbReference>
<dbReference type="InterPro" id="IPR058625">
    <property type="entry name" value="MdtA-like_BSH"/>
</dbReference>
<dbReference type="Gene3D" id="2.40.420.20">
    <property type="match status" value="1"/>
</dbReference>
<feature type="domain" description="Multidrug resistance protein MdtA-like barrel-sandwich hybrid" evidence="5">
    <location>
        <begin position="94"/>
        <end position="231"/>
    </location>
</feature>
<dbReference type="InterPro" id="IPR058627">
    <property type="entry name" value="MdtA-like_C"/>
</dbReference>
<gene>
    <name evidence="8" type="ORF">EBB_19080</name>
</gene>
<keyword evidence="9" id="KW-1185">Reference proteome</keyword>
<dbReference type="Pfam" id="PF25944">
    <property type="entry name" value="Beta-barrel_RND"/>
    <property type="match status" value="1"/>
</dbReference>
<accession>A0ABR9DL12</accession>
<dbReference type="EMBL" id="JACXST010000003">
    <property type="protein sequence ID" value="MBD9362572.1"/>
    <property type="molecule type" value="Genomic_DNA"/>
</dbReference>
<protein>
    <submittedName>
        <fullName evidence="8">Efflux RND transporter periplasmic adaptor subunit</fullName>
    </submittedName>
</protein>
<proteinExistence type="inferred from homology"/>
<feature type="coiled-coil region" evidence="3">
    <location>
        <begin position="135"/>
        <end position="162"/>
    </location>
</feature>
<feature type="domain" description="Multidrug resistance protein MdtA-like C-terminal permuted SH3" evidence="7">
    <location>
        <begin position="335"/>
        <end position="395"/>
    </location>
</feature>
<dbReference type="Gene3D" id="2.40.30.170">
    <property type="match status" value="1"/>
</dbReference>
<comment type="caution">
    <text evidence="8">The sequence shown here is derived from an EMBL/GenBank/DDBJ whole genome shotgun (WGS) entry which is preliminary data.</text>
</comment>
<dbReference type="Pfam" id="PF25967">
    <property type="entry name" value="RND-MFP_C"/>
    <property type="match status" value="1"/>
</dbReference>
<dbReference type="InterPro" id="IPR058624">
    <property type="entry name" value="MdtA-like_HH"/>
</dbReference>
<dbReference type="PANTHER" id="PTHR30158:SF10">
    <property type="entry name" value="CATION EFFLUX PUMP"/>
    <property type="match status" value="1"/>
</dbReference>
<dbReference type="InterPro" id="IPR058626">
    <property type="entry name" value="MdtA-like_b-barrel"/>
</dbReference>
<dbReference type="Proteomes" id="UP000641152">
    <property type="component" value="Unassembled WGS sequence"/>
</dbReference>
<dbReference type="Gene3D" id="1.10.287.470">
    <property type="entry name" value="Helix hairpin bin"/>
    <property type="match status" value="1"/>
</dbReference>
<evidence type="ECO:0000259" key="4">
    <source>
        <dbReference type="Pfam" id="PF25876"/>
    </source>
</evidence>
<keyword evidence="3" id="KW-0175">Coiled coil</keyword>
<sequence length="415" mass="44891">MAKNPRMTLADQQTHSSPLAAHFPEQTRRQALQCGVKFGVAGIALQLALAGCGDAGAPAGATAAPPPPNVKIAQPLSRETTEWDEYTGRIEAINSVDIRARVGGYLDSVNFTAGAKVKKGDLLFQIDPKPLKAQLNYAQAELERAKTKRELAKNDLTRAENLFKAKAISAEEYDMRTKGLREAAAAVESAEANVYTAKLNLEYTEIRAPISGRVGREMITAGNLVKADDTVLTNIVSTDPVYVYVDADEQSVLRYRRHAQQHGQSAADLKGTPVQLAVADESDFPHQGKLDYIAPREDAATGTLSLRGVFANPDELLSPGFFARLRVQASASYPALLLPDRAVGTDQAQRFVWVINQDNQAEYRQVTPGSRIGELRVIRSGVQAGDWVVVEGVQKLKPGAKVNPERIDLAAPGAQ</sequence>
<reference evidence="8 9" key="1">
    <citation type="submission" date="2020-09" db="EMBL/GenBank/DDBJ databases">
        <title>Methylomonas albis sp. nov. and Methylomonas fluvii sp. nov.: Two cold-adapted methanotrophs from the River Elbe and an amended description of Methylovulum psychrotolerans strain Eb1.</title>
        <authorList>
            <person name="Bussmann I.K."/>
            <person name="Klings K.-W."/>
            <person name="Warnstedt J."/>
            <person name="Hoppert M."/>
            <person name="Saborowski A."/>
            <person name="Horn F."/>
            <person name="Liebner S."/>
        </authorList>
    </citation>
    <scope>NUCLEOTIDE SEQUENCE [LARGE SCALE GENOMIC DNA]</scope>
    <source>
        <strain evidence="8 9">EbB</strain>
    </source>
</reference>
<comment type="subcellular location">
    <subcellularLocation>
        <location evidence="1">Cell inner membrane</location>
        <topology evidence="1">Lipid-anchor</topology>
    </subcellularLocation>
</comment>
<evidence type="ECO:0000313" key="9">
    <source>
        <dbReference type="Proteomes" id="UP000641152"/>
    </source>
</evidence>
<evidence type="ECO:0000256" key="3">
    <source>
        <dbReference type="SAM" id="Coils"/>
    </source>
</evidence>
<dbReference type="SUPFAM" id="SSF111369">
    <property type="entry name" value="HlyD-like secretion proteins"/>
    <property type="match status" value="1"/>
</dbReference>
<evidence type="ECO:0000259" key="7">
    <source>
        <dbReference type="Pfam" id="PF25967"/>
    </source>
</evidence>
<evidence type="ECO:0000313" key="8">
    <source>
        <dbReference type="EMBL" id="MBD9362572.1"/>
    </source>
</evidence>
<dbReference type="InterPro" id="IPR006143">
    <property type="entry name" value="RND_pump_MFP"/>
</dbReference>
<dbReference type="RefSeq" id="WP_192395338.1">
    <property type="nucleotide sequence ID" value="NZ_CAJHIU010000003.1"/>
</dbReference>
<evidence type="ECO:0000256" key="2">
    <source>
        <dbReference type="ARBA" id="ARBA00009477"/>
    </source>
</evidence>
<dbReference type="PANTHER" id="PTHR30158">
    <property type="entry name" value="ACRA/E-RELATED COMPONENT OF DRUG EFFLUX TRANSPORTER"/>
    <property type="match status" value="1"/>
</dbReference>
<feature type="domain" description="Multidrug resistance protein MdtA-like beta-barrel" evidence="6">
    <location>
        <begin position="240"/>
        <end position="329"/>
    </location>
</feature>
<feature type="domain" description="Multidrug resistance protein MdtA-like alpha-helical hairpin" evidence="4">
    <location>
        <begin position="135"/>
        <end position="204"/>
    </location>
</feature>
<dbReference type="Gene3D" id="2.40.50.100">
    <property type="match status" value="1"/>
</dbReference>
<evidence type="ECO:0000259" key="6">
    <source>
        <dbReference type="Pfam" id="PF25944"/>
    </source>
</evidence>
<comment type="similarity">
    <text evidence="2">Belongs to the membrane fusion protein (MFP) (TC 8.A.1) family.</text>
</comment>
<dbReference type="NCBIfam" id="TIGR01730">
    <property type="entry name" value="RND_mfp"/>
    <property type="match status" value="1"/>
</dbReference>
<evidence type="ECO:0000256" key="1">
    <source>
        <dbReference type="ARBA" id="ARBA00004519"/>
    </source>
</evidence>